<dbReference type="eggNOG" id="COG1637">
    <property type="taxonomic scope" value="Bacteria"/>
</dbReference>
<dbReference type="RefSeq" id="WP_014330778.1">
    <property type="nucleotide sequence ID" value="NC_016812.1"/>
</dbReference>
<protein>
    <recommendedName>
        <fullName evidence="1">DUF4268 domain-containing protein</fullName>
    </recommendedName>
</protein>
<dbReference type="PATRIC" id="fig|380.5.peg.4143"/>
<dbReference type="InterPro" id="IPR025364">
    <property type="entry name" value="DUF4268"/>
</dbReference>
<reference evidence="2 3" key="1">
    <citation type="journal article" date="2012" name="J. Bacteriol.">
        <title>Genome sequence of the soybean symbiont Sinorhizobium fredii HH103.</title>
        <authorList>
            <person name="Weidner S."/>
            <person name="Becker A."/>
            <person name="Bonilla I."/>
            <person name="Jaenicke S."/>
            <person name="Lloret J."/>
            <person name="Margaret I."/>
            <person name="Puhler A."/>
            <person name="Ruiz-Sainz J.E."/>
            <person name="Schneiker-Bekel S."/>
            <person name="Szczepanowski R."/>
            <person name="Vinardell J.M."/>
            <person name="Zehner S."/>
            <person name="Gottfert M."/>
        </authorList>
    </citation>
    <scope>NUCLEOTIDE SEQUENCE [LARGE SCALE GENOMIC DNA]</scope>
    <source>
        <strain evidence="2 3">HH103</strain>
    </source>
</reference>
<dbReference type="GO" id="GO:0003676">
    <property type="term" value="F:nucleic acid binding"/>
    <property type="evidence" value="ECO:0007669"/>
    <property type="project" value="InterPro"/>
</dbReference>
<sequence length="337" mass="38405">MLETRAYREGQLNFPKLGKLETLSAKNVWLYEAQSFTPWLAENLDLLGEALGIGELELKSTEVPAGEFRLDILAEDENGNPVLIENQFGKTDHNHLGQLITYMASQRKDATAIWIAEKIREDHRAAIDWLNAVTSDGFDFFAVEVEALKIGDSDPAPFFRAVAQPNNWSRAVDAKVAADQHLAEGHILRMAYWNSFSEFLKGKDPTFSVRKNNKDHWHEFKIGRSGFSISATINTQKKRAGVELYIHRDPFKIAIKGLEKDRTKIEQEIGATLDWQELPGKKASRIALFNYDVDVTDENTYSDIHTWMLDKMQRFRVAFGHRIKSLDLDSEHAQEAL</sequence>
<proteinExistence type="predicted"/>
<dbReference type="EMBL" id="HE616890">
    <property type="protein sequence ID" value="CCE98414.1"/>
    <property type="molecule type" value="Genomic_DNA"/>
</dbReference>
<dbReference type="InterPro" id="IPR011856">
    <property type="entry name" value="tRNA_endonuc-like_dom_sf"/>
</dbReference>
<accession>G9A6A4</accession>
<dbReference type="Pfam" id="PF14088">
    <property type="entry name" value="DUF4268"/>
    <property type="match status" value="1"/>
</dbReference>
<name>G9A6A4_SINF1</name>
<evidence type="ECO:0000313" key="3">
    <source>
        <dbReference type="Proteomes" id="UP000007735"/>
    </source>
</evidence>
<feature type="domain" description="DUF4268" evidence="1">
    <location>
        <begin position="188"/>
        <end position="321"/>
    </location>
</feature>
<dbReference type="AlphaFoldDB" id="G9A6A4"/>
<dbReference type="KEGG" id="sfh:SFHH103_03923"/>
<dbReference type="Proteomes" id="UP000007735">
    <property type="component" value="Chromosome"/>
</dbReference>
<gene>
    <name evidence="2" type="ordered locus">SFHH103_03923</name>
</gene>
<dbReference type="STRING" id="1117943.SFHH103_03923"/>
<evidence type="ECO:0000313" key="2">
    <source>
        <dbReference type="EMBL" id="CCE98414.1"/>
    </source>
</evidence>
<organism evidence="2 3">
    <name type="scientific">Sinorhizobium fredii (strain HH103)</name>
    <dbReference type="NCBI Taxonomy" id="1117943"/>
    <lineage>
        <taxon>Bacteria</taxon>
        <taxon>Pseudomonadati</taxon>
        <taxon>Pseudomonadota</taxon>
        <taxon>Alphaproteobacteria</taxon>
        <taxon>Hyphomicrobiales</taxon>
        <taxon>Rhizobiaceae</taxon>
        <taxon>Sinorhizobium/Ensifer group</taxon>
        <taxon>Sinorhizobium</taxon>
    </lineage>
</organism>
<evidence type="ECO:0000259" key="1">
    <source>
        <dbReference type="Pfam" id="PF14088"/>
    </source>
</evidence>
<dbReference type="Gene3D" id="3.40.1350.10">
    <property type="match status" value="1"/>
</dbReference>
<dbReference type="HOGENOM" id="CLU_064448_0_0_5"/>